<feature type="coiled-coil region" evidence="1">
    <location>
        <begin position="213"/>
        <end position="240"/>
    </location>
</feature>
<dbReference type="EMBL" id="MU007136">
    <property type="protein sequence ID" value="KAF2417654.1"/>
    <property type="molecule type" value="Genomic_DNA"/>
</dbReference>
<feature type="compositionally biased region" description="Basic residues" evidence="2">
    <location>
        <begin position="503"/>
        <end position="515"/>
    </location>
</feature>
<evidence type="ECO:0000256" key="2">
    <source>
        <dbReference type="SAM" id="MobiDB-lite"/>
    </source>
</evidence>
<gene>
    <name evidence="3" type="ORF">EJ08DRAFT_666422</name>
</gene>
<dbReference type="Proteomes" id="UP000800235">
    <property type="component" value="Unassembled WGS sequence"/>
</dbReference>
<evidence type="ECO:0000256" key="1">
    <source>
        <dbReference type="SAM" id="Coils"/>
    </source>
</evidence>
<comment type="caution">
    <text evidence="3">The sequence shown here is derived from an EMBL/GenBank/DDBJ whole genome shotgun (WGS) entry which is preliminary data.</text>
</comment>
<protein>
    <submittedName>
        <fullName evidence="3">Uncharacterized protein</fullName>
    </submittedName>
</protein>
<organism evidence="3 4">
    <name type="scientific">Tothia fuscella</name>
    <dbReference type="NCBI Taxonomy" id="1048955"/>
    <lineage>
        <taxon>Eukaryota</taxon>
        <taxon>Fungi</taxon>
        <taxon>Dikarya</taxon>
        <taxon>Ascomycota</taxon>
        <taxon>Pezizomycotina</taxon>
        <taxon>Dothideomycetes</taxon>
        <taxon>Pleosporomycetidae</taxon>
        <taxon>Venturiales</taxon>
        <taxon>Cylindrosympodiaceae</taxon>
        <taxon>Tothia</taxon>
    </lineage>
</organism>
<feature type="compositionally biased region" description="Basic and acidic residues" evidence="2">
    <location>
        <begin position="657"/>
        <end position="691"/>
    </location>
</feature>
<sequence length="691" mass="78494">MLDMREPMKVLLSQMMKKENNITSRLVFVACLGGLEVYHIGHHQPKNFYVERPSISKQIQPRHSHTRRSLQRRSSIHCCGFYALQALQYAAKWLHPSETITPRWKSPPRQNSKKSVTDRAVRHEKARAAAENELLKSKLQKAKAFEGQQQINAKSISLMDKIPASIQHLKQERDKLNHNKDSLLHRFPVFDPPATRDSQSLGAHTTLKLDIAKEEDSKTLRNLQHRIETHEKMCNAYIKALRKESYYFCQSVGELKDTAEEKFQGILENSSEQQKWAKNIQAAIKPLRDADILERAKKYFEKNGSKEHGVYDAADTGLAKVNAQIDAAAHAHCDMHESCISLQQDQQNSTTSMPWNEVCIIIDAKLTKVSTSTPIGKVQQIVDGLRQFIEQIPKINKVDKLTSWEKQKTTAWATEILGFTTAIPDAQTVTDYWRHFVDLRRALDAAIVQSSDGQSSPEAANSFQTVGKLQEDYDRHAGKHLSSEHVQPPSEFTQLSSKQAHLSAKHAAARLKKHRLSDTSNNLKSGDDIDRQPHDSPMDPVQSSIPTTLAGYEIHQATARLGNQVNAELEEGEVRDNAVPTHSSNALKRSRDDDNEQDKLTKKARTEDTLKPVIPPPSRHLPKRFAPEKDSDDEQPKVNHNRKTGAEEANTRAYARGPDRTNRQKRVEDRRGNNRVEPYRRPKADHYRPVP</sequence>
<name>A0A9P4NEL6_9PEZI</name>
<reference evidence="3" key="1">
    <citation type="journal article" date="2020" name="Stud. Mycol.">
        <title>101 Dothideomycetes genomes: a test case for predicting lifestyles and emergence of pathogens.</title>
        <authorList>
            <person name="Haridas S."/>
            <person name="Albert R."/>
            <person name="Binder M."/>
            <person name="Bloem J."/>
            <person name="Labutti K."/>
            <person name="Salamov A."/>
            <person name="Andreopoulos B."/>
            <person name="Baker S."/>
            <person name="Barry K."/>
            <person name="Bills G."/>
            <person name="Bluhm B."/>
            <person name="Cannon C."/>
            <person name="Castanera R."/>
            <person name="Culley D."/>
            <person name="Daum C."/>
            <person name="Ezra D."/>
            <person name="Gonzalez J."/>
            <person name="Henrissat B."/>
            <person name="Kuo A."/>
            <person name="Liang C."/>
            <person name="Lipzen A."/>
            <person name="Lutzoni F."/>
            <person name="Magnuson J."/>
            <person name="Mondo S."/>
            <person name="Nolan M."/>
            <person name="Ohm R."/>
            <person name="Pangilinan J."/>
            <person name="Park H.-J."/>
            <person name="Ramirez L."/>
            <person name="Alfaro M."/>
            <person name="Sun H."/>
            <person name="Tritt A."/>
            <person name="Yoshinaga Y."/>
            <person name="Zwiers L.-H."/>
            <person name="Turgeon B."/>
            <person name="Goodwin S."/>
            <person name="Spatafora J."/>
            <person name="Crous P."/>
            <person name="Grigoriev I."/>
        </authorList>
    </citation>
    <scope>NUCLEOTIDE SEQUENCE</scope>
    <source>
        <strain evidence="3">CBS 130266</strain>
    </source>
</reference>
<accession>A0A9P4NEL6</accession>
<keyword evidence="4" id="KW-1185">Reference proteome</keyword>
<keyword evidence="1" id="KW-0175">Coiled coil</keyword>
<feature type="compositionally biased region" description="Basic and acidic residues" evidence="2">
    <location>
        <begin position="589"/>
        <end position="610"/>
    </location>
</feature>
<feature type="region of interest" description="Disordered" evidence="2">
    <location>
        <begin position="571"/>
        <end position="691"/>
    </location>
</feature>
<feature type="compositionally biased region" description="Basic and acidic residues" evidence="2">
    <location>
        <begin position="625"/>
        <end position="637"/>
    </location>
</feature>
<dbReference type="AlphaFoldDB" id="A0A9P4NEL6"/>
<feature type="region of interest" description="Disordered" evidence="2">
    <location>
        <begin position="478"/>
        <end position="545"/>
    </location>
</feature>
<evidence type="ECO:0000313" key="4">
    <source>
        <dbReference type="Proteomes" id="UP000800235"/>
    </source>
</evidence>
<proteinExistence type="predicted"/>
<evidence type="ECO:0000313" key="3">
    <source>
        <dbReference type="EMBL" id="KAF2417654.1"/>
    </source>
</evidence>
<feature type="region of interest" description="Disordered" evidence="2">
    <location>
        <begin position="101"/>
        <end position="121"/>
    </location>
</feature>
<feature type="compositionally biased region" description="Basic and acidic residues" evidence="2">
    <location>
        <begin position="525"/>
        <end position="537"/>
    </location>
</feature>